<evidence type="ECO:0000313" key="1">
    <source>
        <dbReference type="EMBL" id="KAF0724274.1"/>
    </source>
</evidence>
<accession>A0A6G0WAU0</accession>
<dbReference type="Proteomes" id="UP000481153">
    <property type="component" value="Unassembled WGS sequence"/>
</dbReference>
<proteinExistence type="predicted"/>
<sequence>MDLSDLICKYAYKQCSNPRSIKRDGDLHRLCAYHREKANALQKAYATKRRRELREQKKEDWSYDIEPMPYVLSTSSIGESDLDSIEPTDLDCLFDDLYSPIAVAAPALSDSLKDEQFQCETAHQLC</sequence>
<protein>
    <submittedName>
        <fullName evidence="1">Uncharacterized protein</fullName>
    </submittedName>
</protein>
<dbReference type="AlphaFoldDB" id="A0A6G0WAU0"/>
<evidence type="ECO:0000313" key="2">
    <source>
        <dbReference type="Proteomes" id="UP000481153"/>
    </source>
</evidence>
<gene>
    <name evidence="1" type="ORF">Ae201684_016939</name>
</gene>
<comment type="caution">
    <text evidence="1">The sequence shown here is derived from an EMBL/GenBank/DDBJ whole genome shotgun (WGS) entry which is preliminary data.</text>
</comment>
<dbReference type="EMBL" id="VJMJ01000273">
    <property type="protein sequence ID" value="KAF0724274.1"/>
    <property type="molecule type" value="Genomic_DNA"/>
</dbReference>
<keyword evidence="2" id="KW-1185">Reference proteome</keyword>
<name>A0A6G0WAU0_9STRA</name>
<organism evidence="1 2">
    <name type="scientific">Aphanomyces euteiches</name>
    <dbReference type="NCBI Taxonomy" id="100861"/>
    <lineage>
        <taxon>Eukaryota</taxon>
        <taxon>Sar</taxon>
        <taxon>Stramenopiles</taxon>
        <taxon>Oomycota</taxon>
        <taxon>Saprolegniomycetes</taxon>
        <taxon>Saprolegniales</taxon>
        <taxon>Verrucalvaceae</taxon>
        <taxon>Aphanomyces</taxon>
    </lineage>
</organism>
<dbReference type="VEuPathDB" id="FungiDB:AeMF1_021524"/>
<reference evidence="1 2" key="1">
    <citation type="submission" date="2019-07" db="EMBL/GenBank/DDBJ databases">
        <title>Genomics analysis of Aphanomyces spp. identifies a new class of oomycete effector associated with host adaptation.</title>
        <authorList>
            <person name="Gaulin E."/>
        </authorList>
    </citation>
    <scope>NUCLEOTIDE SEQUENCE [LARGE SCALE GENOMIC DNA]</scope>
    <source>
        <strain evidence="1 2">ATCC 201684</strain>
    </source>
</reference>